<dbReference type="eggNOG" id="COG1633">
    <property type="taxonomic scope" value="Bacteria"/>
</dbReference>
<name>B9K8K1_THENN</name>
<dbReference type="Pfam" id="PF02915">
    <property type="entry name" value="Rubrerythrin"/>
    <property type="match status" value="1"/>
</dbReference>
<dbReference type="STRING" id="309803.CTN_1108"/>
<dbReference type="AlphaFoldDB" id="B9K8K1"/>
<organism evidence="2 3">
    <name type="scientific">Thermotoga neapolitana (strain ATCC 49049 / DSM 4359 / NBRC 107923 / NS-E)</name>
    <dbReference type="NCBI Taxonomy" id="309803"/>
    <lineage>
        <taxon>Bacteria</taxon>
        <taxon>Thermotogati</taxon>
        <taxon>Thermotogota</taxon>
        <taxon>Thermotogae</taxon>
        <taxon>Thermotogales</taxon>
        <taxon>Thermotogaceae</taxon>
        <taxon>Thermotoga</taxon>
    </lineage>
</organism>
<dbReference type="InterPro" id="IPR003251">
    <property type="entry name" value="Rr_diiron-bd_dom"/>
</dbReference>
<dbReference type="RefSeq" id="WP_015919599.1">
    <property type="nucleotide sequence ID" value="NC_011978.1"/>
</dbReference>
<dbReference type="PANTHER" id="PTHR33531">
    <property type="entry name" value="RUBRERYTHRIN SUBFAMILY"/>
    <property type="match status" value="1"/>
</dbReference>
<dbReference type="Gene3D" id="1.20.1260.10">
    <property type="match status" value="1"/>
</dbReference>
<evidence type="ECO:0000313" key="2">
    <source>
        <dbReference type="EMBL" id="ACM23284.1"/>
    </source>
</evidence>
<protein>
    <submittedName>
        <fullName evidence="2">Rubrerythrin</fullName>
    </submittedName>
</protein>
<keyword evidence="3" id="KW-1185">Reference proteome</keyword>
<dbReference type="GO" id="GO:0016491">
    <property type="term" value="F:oxidoreductase activity"/>
    <property type="evidence" value="ECO:0007669"/>
    <property type="project" value="InterPro"/>
</dbReference>
<sequence length="145" mass="17362">MKVKDVLTLAIRLEEEGERFYRELSEHFDGKIKETFLELADQEKLHAEIFRKMSDQNFWDEVDSYLSGYAFYQVFPDTDEILKRKDLTLREVLEIAISVEKDSIILYYELKDGLVNSDEQKTVKRIIEQEKEHLRKLLALKRERS</sequence>
<dbReference type="Proteomes" id="UP000000445">
    <property type="component" value="Chromosome"/>
</dbReference>
<dbReference type="PANTHER" id="PTHR33531:SF7">
    <property type="entry name" value="HYPOTHETICAL MEMBRANE PROTEIN, CONSERVED"/>
    <property type="match status" value="1"/>
</dbReference>
<evidence type="ECO:0000313" key="3">
    <source>
        <dbReference type="Proteomes" id="UP000000445"/>
    </source>
</evidence>
<dbReference type="EMBL" id="CP000916">
    <property type="protein sequence ID" value="ACM23284.1"/>
    <property type="molecule type" value="Genomic_DNA"/>
</dbReference>
<dbReference type="SUPFAM" id="SSF47240">
    <property type="entry name" value="Ferritin-like"/>
    <property type="match status" value="1"/>
</dbReference>
<dbReference type="GO" id="GO:0046872">
    <property type="term" value="F:metal ion binding"/>
    <property type="evidence" value="ECO:0007669"/>
    <property type="project" value="InterPro"/>
</dbReference>
<reference evidence="2 3" key="1">
    <citation type="journal article" date="2009" name="Biosci. Biotechnol. Biochem.">
        <title>WeGAS: a web-based microbial genome annotation system.</title>
        <authorList>
            <person name="Lee D."/>
            <person name="Seo H."/>
            <person name="Park C."/>
            <person name="Park K."/>
        </authorList>
    </citation>
    <scope>NUCLEOTIDE SEQUENCE [LARGE SCALE GENOMIC DNA]</scope>
    <source>
        <strain evidence="3">ATCC 49049 / DSM 4359 / NBRC 107923 / NS-E</strain>
    </source>
</reference>
<evidence type="ECO:0000259" key="1">
    <source>
        <dbReference type="Pfam" id="PF02915"/>
    </source>
</evidence>
<proteinExistence type="predicted"/>
<dbReference type="CDD" id="cd01045">
    <property type="entry name" value="Ferritin_like_AB"/>
    <property type="match status" value="1"/>
</dbReference>
<dbReference type="KEGG" id="tna:CTN_1108"/>
<dbReference type="InterPro" id="IPR012347">
    <property type="entry name" value="Ferritin-like"/>
</dbReference>
<dbReference type="HOGENOM" id="CLU_122749_1_0_0"/>
<accession>B9K8K1</accession>
<gene>
    <name evidence="2" type="ordered locus">CTN_1108</name>
</gene>
<dbReference type="InterPro" id="IPR009078">
    <property type="entry name" value="Ferritin-like_SF"/>
</dbReference>
<feature type="domain" description="Rubrerythrin diiron-binding" evidence="1">
    <location>
        <begin position="5"/>
        <end position="140"/>
    </location>
</feature>